<name>A0A9D1TX93_9BACT</name>
<evidence type="ECO:0000313" key="1">
    <source>
        <dbReference type="EMBL" id="HIW10233.1"/>
    </source>
</evidence>
<organism evidence="1 2">
    <name type="scientific">Candidatus Rikenella faecigallinarum</name>
    <dbReference type="NCBI Taxonomy" id="2838745"/>
    <lineage>
        <taxon>Bacteria</taxon>
        <taxon>Pseudomonadati</taxon>
        <taxon>Bacteroidota</taxon>
        <taxon>Bacteroidia</taxon>
        <taxon>Bacteroidales</taxon>
        <taxon>Rikenellaceae</taxon>
        <taxon>Rikenella</taxon>
    </lineage>
</organism>
<dbReference type="Proteomes" id="UP000823926">
    <property type="component" value="Unassembled WGS sequence"/>
</dbReference>
<accession>A0A9D1TX93</accession>
<protein>
    <submittedName>
        <fullName evidence="1">Fibrobacter succinogenes major paralogous domain-containing protein</fullName>
    </submittedName>
</protein>
<dbReference type="AlphaFoldDB" id="A0A9D1TX93"/>
<sequence>MNITTSGVISGNTSQVYVIKNPLIFIYNPIAPWDWYTNTGNHNDNLWGDGTGKSAFDPCPKNWRVPPDASTTFGDFASTSTASGLEYTINAGRIYHNMAWFPAGGYRTNGGYGVLSGVGNYGYYWSAMIGGTSARTLYFNLSTLLSSSTGRRAGGFSVRCVQE</sequence>
<reference evidence="1" key="2">
    <citation type="submission" date="2021-04" db="EMBL/GenBank/DDBJ databases">
        <authorList>
            <person name="Gilroy R."/>
        </authorList>
    </citation>
    <scope>NUCLEOTIDE SEQUENCE</scope>
    <source>
        <strain evidence="1">ChiBcec15-1070</strain>
    </source>
</reference>
<dbReference type="EMBL" id="DXHL01000008">
    <property type="protein sequence ID" value="HIW10233.1"/>
    <property type="molecule type" value="Genomic_DNA"/>
</dbReference>
<proteinExistence type="predicted"/>
<comment type="caution">
    <text evidence="1">The sequence shown here is derived from an EMBL/GenBank/DDBJ whole genome shotgun (WGS) entry which is preliminary data.</text>
</comment>
<gene>
    <name evidence="1" type="ORF">H9888_01910</name>
</gene>
<reference evidence="1" key="1">
    <citation type="journal article" date="2021" name="PeerJ">
        <title>Extensive microbial diversity within the chicken gut microbiome revealed by metagenomics and culture.</title>
        <authorList>
            <person name="Gilroy R."/>
            <person name="Ravi A."/>
            <person name="Getino M."/>
            <person name="Pursley I."/>
            <person name="Horton D.L."/>
            <person name="Alikhan N.F."/>
            <person name="Baker D."/>
            <person name="Gharbi K."/>
            <person name="Hall N."/>
            <person name="Watson M."/>
            <person name="Adriaenssens E.M."/>
            <person name="Foster-Nyarko E."/>
            <person name="Jarju S."/>
            <person name="Secka A."/>
            <person name="Antonio M."/>
            <person name="Oren A."/>
            <person name="Chaudhuri R.R."/>
            <person name="La Ragione R."/>
            <person name="Hildebrand F."/>
            <person name="Pallen M.J."/>
        </authorList>
    </citation>
    <scope>NUCLEOTIDE SEQUENCE</scope>
    <source>
        <strain evidence="1">ChiBcec15-1070</strain>
    </source>
</reference>
<evidence type="ECO:0000313" key="2">
    <source>
        <dbReference type="Proteomes" id="UP000823926"/>
    </source>
</evidence>